<organism evidence="3 4">
    <name type="scientific">Popillia japonica</name>
    <name type="common">Japanese beetle</name>
    <dbReference type="NCBI Taxonomy" id="7064"/>
    <lineage>
        <taxon>Eukaryota</taxon>
        <taxon>Metazoa</taxon>
        <taxon>Ecdysozoa</taxon>
        <taxon>Arthropoda</taxon>
        <taxon>Hexapoda</taxon>
        <taxon>Insecta</taxon>
        <taxon>Pterygota</taxon>
        <taxon>Neoptera</taxon>
        <taxon>Endopterygota</taxon>
        <taxon>Coleoptera</taxon>
        <taxon>Polyphaga</taxon>
        <taxon>Scarabaeiformia</taxon>
        <taxon>Scarabaeidae</taxon>
        <taxon>Rutelinae</taxon>
        <taxon>Popillia</taxon>
    </lineage>
</organism>
<dbReference type="Proteomes" id="UP001458880">
    <property type="component" value="Unassembled WGS sequence"/>
</dbReference>
<dbReference type="AlphaFoldDB" id="A0AAW1NN13"/>
<feature type="compositionally biased region" description="Basic and acidic residues" evidence="2">
    <location>
        <begin position="172"/>
        <end position="181"/>
    </location>
</feature>
<name>A0AAW1NN13_POPJA</name>
<sequence length="266" mass="30034">MGYYLANLLNPGVYEIQSYDIDHEHNEECELLNELRDQLATANYTINDLTEKVEDKDKLIEWYGRRNANQAEIISNLEKTIEQLTEKVKKTATSVYTQTNEKNLTSTHSQTDVVPKKTATSVYTQTNEKNLTSTHSQTDVVPLKSVQVEPSLALNRIIKPDATHIPRINRPRGNDRVEEQPLKLSSQQNTGETVNHRRNVLILSDSHGRHYSKLLANDLGADFETLGIVKPNATIDGIIADLEQKIKYFSKNDYLIVMAGANAINS</sequence>
<gene>
    <name evidence="3" type="ORF">QE152_g114</name>
</gene>
<comment type="caution">
    <text evidence="3">The sequence shown here is derived from an EMBL/GenBank/DDBJ whole genome shotgun (WGS) entry which is preliminary data.</text>
</comment>
<evidence type="ECO:0000313" key="3">
    <source>
        <dbReference type="EMBL" id="KAK9759345.1"/>
    </source>
</evidence>
<accession>A0AAW1NN13</accession>
<reference evidence="3 4" key="1">
    <citation type="journal article" date="2024" name="BMC Genomics">
        <title>De novo assembly and annotation of Popillia japonica's genome with initial clues to its potential as an invasive pest.</title>
        <authorList>
            <person name="Cucini C."/>
            <person name="Boschi S."/>
            <person name="Funari R."/>
            <person name="Cardaioli E."/>
            <person name="Iannotti N."/>
            <person name="Marturano G."/>
            <person name="Paoli F."/>
            <person name="Bruttini M."/>
            <person name="Carapelli A."/>
            <person name="Frati F."/>
            <person name="Nardi F."/>
        </authorList>
    </citation>
    <scope>NUCLEOTIDE SEQUENCE [LARGE SCALE GENOMIC DNA]</scope>
    <source>
        <strain evidence="3">DMR45628</strain>
    </source>
</reference>
<keyword evidence="4" id="KW-1185">Reference proteome</keyword>
<evidence type="ECO:0000313" key="4">
    <source>
        <dbReference type="Proteomes" id="UP001458880"/>
    </source>
</evidence>
<evidence type="ECO:0000256" key="2">
    <source>
        <dbReference type="SAM" id="MobiDB-lite"/>
    </source>
</evidence>
<proteinExistence type="predicted"/>
<evidence type="ECO:0000256" key="1">
    <source>
        <dbReference type="SAM" id="Coils"/>
    </source>
</evidence>
<feature type="coiled-coil region" evidence="1">
    <location>
        <begin position="32"/>
        <end position="94"/>
    </location>
</feature>
<keyword evidence="1" id="KW-0175">Coiled coil</keyword>
<protein>
    <submittedName>
        <fullName evidence="3">Uncharacterized protein</fullName>
    </submittedName>
</protein>
<dbReference type="EMBL" id="JASPKY010000001">
    <property type="protein sequence ID" value="KAK9759345.1"/>
    <property type="molecule type" value="Genomic_DNA"/>
</dbReference>
<feature type="region of interest" description="Disordered" evidence="2">
    <location>
        <begin position="165"/>
        <end position="191"/>
    </location>
</feature>